<evidence type="ECO:0000256" key="5">
    <source>
        <dbReference type="PROSITE-ProRule" id="PRU00284"/>
    </source>
</evidence>
<dbReference type="InterPro" id="IPR004089">
    <property type="entry name" value="MCPsignal_dom"/>
</dbReference>
<dbReference type="RefSeq" id="WP_331255361.1">
    <property type="nucleotide sequence ID" value="NZ_CP133270.1"/>
</dbReference>
<keyword evidence="6" id="KW-0175">Coiled coil</keyword>
<evidence type="ECO:0000313" key="10">
    <source>
        <dbReference type="EMBL" id="WVX66501.1"/>
    </source>
</evidence>
<dbReference type="Pfam" id="PF07238">
    <property type="entry name" value="PilZ"/>
    <property type="match status" value="1"/>
</dbReference>
<evidence type="ECO:0000256" key="6">
    <source>
        <dbReference type="SAM" id="Coils"/>
    </source>
</evidence>
<dbReference type="SUPFAM" id="SSF141371">
    <property type="entry name" value="PilZ domain-like"/>
    <property type="match status" value="1"/>
</dbReference>
<accession>A0ABZ2C1Z0</accession>
<protein>
    <submittedName>
        <fullName evidence="10">GCSs-MCP-PilZ domain protein</fullName>
    </submittedName>
</protein>
<name>A0ABZ2C1Z0_9PROT</name>
<comment type="subcellular location">
    <subcellularLocation>
        <location evidence="1">Cell inner membrane</location>
        <topology evidence="1">Multi-pass membrane protein</topology>
    </subcellularLocation>
</comment>
<dbReference type="EMBL" id="CP133270">
    <property type="protein sequence ID" value="WVX66501.1"/>
    <property type="molecule type" value="Genomic_DNA"/>
</dbReference>
<dbReference type="PANTHER" id="PTHR32089:SF112">
    <property type="entry name" value="LYSOZYME-LIKE PROTEIN-RELATED"/>
    <property type="match status" value="1"/>
</dbReference>
<keyword evidence="11" id="KW-1185">Reference proteome</keyword>
<dbReference type="PROSITE" id="PS50192">
    <property type="entry name" value="T_SNARE"/>
    <property type="match status" value="1"/>
</dbReference>
<dbReference type="SMART" id="SM00283">
    <property type="entry name" value="MA"/>
    <property type="match status" value="1"/>
</dbReference>
<feature type="region of interest" description="Disordered" evidence="7">
    <location>
        <begin position="390"/>
        <end position="415"/>
    </location>
</feature>
<gene>
    <name evidence="10" type="ORF">Bealeia1_00680</name>
</gene>
<dbReference type="Gene3D" id="1.10.490.10">
    <property type="entry name" value="Globins"/>
    <property type="match status" value="1"/>
</dbReference>
<feature type="coiled-coil region" evidence="6">
    <location>
        <begin position="415"/>
        <end position="449"/>
    </location>
</feature>
<dbReference type="InterPro" id="IPR012292">
    <property type="entry name" value="Globin/Proto"/>
</dbReference>
<dbReference type="InterPro" id="IPR009875">
    <property type="entry name" value="PilZ_domain"/>
</dbReference>
<dbReference type="CDD" id="cd01068">
    <property type="entry name" value="globin_sensor"/>
    <property type="match status" value="1"/>
</dbReference>
<dbReference type="InterPro" id="IPR009050">
    <property type="entry name" value="Globin-like_sf"/>
</dbReference>
<dbReference type="InterPro" id="IPR039379">
    <property type="entry name" value="Protoglobin_sensor_dom"/>
</dbReference>
<proteinExistence type="inferred from homology"/>
<dbReference type="InterPro" id="IPR004090">
    <property type="entry name" value="Chemotax_Me-accpt_rcpt"/>
</dbReference>
<dbReference type="Pfam" id="PF11563">
    <property type="entry name" value="Protoglobin"/>
    <property type="match status" value="1"/>
</dbReference>
<dbReference type="PROSITE" id="PS50111">
    <property type="entry name" value="CHEMOTAXIS_TRANSDUC_2"/>
    <property type="match status" value="1"/>
</dbReference>
<reference evidence="10 11" key="1">
    <citation type="journal article" date="2024" name="Environ. Microbiol.">
        <title>Novel evolutionary insights on the interactions of the Holosporales (Alphaproteobacteria) with eukaryotic hosts from comparative genomics.</title>
        <authorList>
            <person name="Giovannini M."/>
            <person name="Petroni G."/>
            <person name="Castelli M."/>
        </authorList>
    </citation>
    <scope>NUCLEOTIDE SEQUENCE [LARGE SCALE GENOMIC DNA]</scope>
    <source>
        <strain evidence="10 11">US_Bl 15I1</strain>
    </source>
</reference>
<dbReference type="PANTHER" id="PTHR32089">
    <property type="entry name" value="METHYL-ACCEPTING CHEMOTAXIS PROTEIN MCPB"/>
    <property type="match status" value="1"/>
</dbReference>
<dbReference type="Gene3D" id="1.10.287.950">
    <property type="entry name" value="Methyl-accepting chemotaxis protein"/>
    <property type="match status" value="1"/>
</dbReference>
<dbReference type="SUPFAM" id="SSF58104">
    <property type="entry name" value="Methyl-accepting chemotaxis protein (MCP) signaling domain"/>
    <property type="match status" value="1"/>
</dbReference>
<comment type="similarity">
    <text evidence="4">Belongs to the methyl-accepting chemotaxis (MCP) protein family.</text>
</comment>
<keyword evidence="2" id="KW-0997">Cell inner membrane</keyword>
<keyword evidence="2" id="KW-1003">Cell membrane</keyword>
<keyword evidence="3 5" id="KW-0807">Transducer</keyword>
<feature type="compositionally biased region" description="Low complexity" evidence="7">
    <location>
        <begin position="396"/>
        <end position="409"/>
    </location>
</feature>
<evidence type="ECO:0000256" key="4">
    <source>
        <dbReference type="ARBA" id="ARBA00029447"/>
    </source>
</evidence>
<dbReference type="PRINTS" id="PR00260">
    <property type="entry name" value="CHEMTRNSDUCR"/>
</dbReference>
<evidence type="ECO:0000313" key="11">
    <source>
        <dbReference type="Proteomes" id="UP001330434"/>
    </source>
</evidence>
<dbReference type="Proteomes" id="UP001330434">
    <property type="component" value="Chromosome"/>
</dbReference>
<feature type="domain" description="T-SNARE coiled-coil homology" evidence="9">
    <location>
        <begin position="342"/>
        <end position="404"/>
    </location>
</feature>
<sequence length="539" mass="57683">MSEINGVSYRDRINFFLITQEDSRNLQEFWKVLEPKLQGILSAFYDHMLSWPTTKDIIGNPSNVDRLKKAQHSHWRTLFDGKFDDKFFDEGQRIGTAHDKIGLTPVWYIGGYVFILTKINDIAIEFYKKDQKKLAGILSATQKAILLDMEVAISVFLRKGQDAQLQKEMLQLANALDTEIQTSVLGVTKRAIELNSIAKSMSVSAEKVSSRTNVVTQAAEGTTQNVQTVASATEELAASSQEIGSQMGQASLVAKNAVNDAENAGVTINSLSHAAEKISEVVDLINTIARQTNLLALNATIEAARAGEAGRGFAVVANEVKNLASQTASATDDVAQQARNIQNATREAVSAIERINGTITEISSISTTIAAAVEEQSAATAEISRNAQEAASNTIEVSSNMEGVSSESSETGRLANSVEQLSSGLITEMEELKERLTKLLRNSQAGERRESPRKSLNIKATAKVGSENLSGTIIDISEGGAGVSLEAGAHGGVVGGTVSILARGSSISCQIVSVEGSILHLKFIENAQGFLRGLNAQAA</sequence>
<evidence type="ECO:0000259" key="9">
    <source>
        <dbReference type="PROSITE" id="PS50192"/>
    </source>
</evidence>
<dbReference type="SUPFAM" id="SSF46458">
    <property type="entry name" value="Globin-like"/>
    <property type="match status" value="1"/>
</dbReference>
<evidence type="ECO:0000256" key="3">
    <source>
        <dbReference type="ARBA" id="ARBA00023224"/>
    </source>
</evidence>
<feature type="domain" description="Methyl-accepting transducer" evidence="8">
    <location>
        <begin position="190"/>
        <end position="412"/>
    </location>
</feature>
<dbReference type="InterPro" id="IPR044398">
    <property type="entry name" value="Globin-sensor_dom"/>
</dbReference>
<dbReference type="Pfam" id="PF00015">
    <property type="entry name" value="MCPsignal"/>
    <property type="match status" value="1"/>
</dbReference>
<dbReference type="InterPro" id="IPR000727">
    <property type="entry name" value="T_SNARE_dom"/>
</dbReference>
<keyword evidence="2" id="KW-0472">Membrane</keyword>
<evidence type="ECO:0000256" key="1">
    <source>
        <dbReference type="ARBA" id="ARBA00004429"/>
    </source>
</evidence>
<evidence type="ECO:0000259" key="8">
    <source>
        <dbReference type="PROSITE" id="PS50111"/>
    </source>
</evidence>
<evidence type="ECO:0000256" key="7">
    <source>
        <dbReference type="SAM" id="MobiDB-lite"/>
    </source>
</evidence>
<organism evidence="10 11">
    <name type="scientific">Candidatus Bealeia paramacronuclearis</name>
    <dbReference type="NCBI Taxonomy" id="1921001"/>
    <lineage>
        <taxon>Bacteria</taxon>
        <taxon>Pseudomonadati</taxon>
        <taxon>Pseudomonadota</taxon>
        <taxon>Alphaproteobacteria</taxon>
        <taxon>Holosporales</taxon>
        <taxon>Holosporaceae</taxon>
        <taxon>Candidatus Bealeia</taxon>
    </lineage>
</organism>
<evidence type="ECO:0000256" key="2">
    <source>
        <dbReference type="ARBA" id="ARBA00022519"/>
    </source>
</evidence>